<evidence type="ECO:0000256" key="4">
    <source>
        <dbReference type="ARBA" id="ARBA00017504"/>
    </source>
</evidence>
<evidence type="ECO:0000256" key="10">
    <source>
        <dbReference type="ARBA" id="ARBA00023002"/>
    </source>
</evidence>
<dbReference type="PANTHER" id="PTHR40255">
    <property type="entry name" value="UPF0093 MEMBRANE PROTEIN SLR1790"/>
    <property type="match status" value="1"/>
</dbReference>
<feature type="binding site" description="axial binding residue" evidence="14">
    <location>
        <position position="86"/>
    </location>
    <ligand>
        <name>heme</name>
        <dbReference type="ChEBI" id="CHEBI:30413"/>
    </ligand>
    <ligandPart>
        <name>Fe</name>
        <dbReference type="ChEBI" id="CHEBI:18248"/>
    </ligandPart>
</feature>
<proteinExistence type="inferred from homology"/>
<sequence length="143" mass="17184">MMILWLKALHVFFMVAWMAGIFYLPRLFVYHAQTDNQAVKDQFKVMERRLWWFVTPFAVLTLVFGLALIFTYGRDWFRASMWLHYKLVGVIAIYAYHFYLYRLLKQFAKDENHHSPRFYRFLNEAPVLILLAIVCLAVVKPLL</sequence>
<evidence type="ECO:0000256" key="7">
    <source>
        <dbReference type="ARBA" id="ARBA00022692"/>
    </source>
</evidence>
<comment type="function">
    <text evidence="14 15">Catalyzes the oxidation of protoporphyrinogen IX to protoporphyrin IX.</text>
</comment>
<comment type="similarity">
    <text evidence="3 14 15">Belongs to the HemJ family.</text>
</comment>
<evidence type="ECO:0000256" key="9">
    <source>
        <dbReference type="ARBA" id="ARBA00022989"/>
    </source>
</evidence>
<organism evidence="16 17">
    <name type="scientific">Bowmanella yangjiangensis</name>
    <dbReference type="NCBI Taxonomy" id="2811230"/>
    <lineage>
        <taxon>Bacteria</taxon>
        <taxon>Pseudomonadati</taxon>
        <taxon>Pseudomonadota</taxon>
        <taxon>Gammaproteobacteria</taxon>
        <taxon>Alteromonadales</taxon>
        <taxon>Alteromonadaceae</taxon>
        <taxon>Bowmanella</taxon>
    </lineage>
</organism>
<evidence type="ECO:0000256" key="14">
    <source>
        <dbReference type="HAMAP-Rule" id="MF_02239"/>
    </source>
</evidence>
<keyword evidence="7 14" id="KW-0812">Transmembrane</keyword>
<dbReference type="HAMAP" id="MF_02239">
    <property type="entry name" value="HemJ"/>
    <property type="match status" value="1"/>
</dbReference>
<evidence type="ECO:0000256" key="5">
    <source>
        <dbReference type="ARBA" id="ARBA00022475"/>
    </source>
</evidence>
<evidence type="ECO:0000256" key="12">
    <source>
        <dbReference type="ARBA" id="ARBA00023136"/>
    </source>
</evidence>
<evidence type="ECO:0000256" key="1">
    <source>
        <dbReference type="ARBA" id="ARBA00004651"/>
    </source>
</evidence>
<keyword evidence="12 14" id="KW-0472">Membrane</keyword>
<evidence type="ECO:0000256" key="6">
    <source>
        <dbReference type="ARBA" id="ARBA00022617"/>
    </source>
</evidence>
<protein>
    <recommendedName>
        <fullName evidence="4 14">Protoporphyrinogen IX oxidase</fullName>
        <shortName evidence="14">PPO</shortName>
        <ecNumber evidence="14 15">1.3.99.-</ecNumber>
    </recommendedName>
</protein>
<dbReference type="Proteomes" id="UP000663992">
    <property type="component" value="Unassembled WGS sequence"/>
</dbReference>
<keyword evidence="17" id="KW-1185">Reference proteome</keyword>
<keyword evidence="5 14" id="KW-1003">Cell membrane</keyword>
<dbReference type="InterPro" id="IPR005265">
    <property type="entry name" value="HemJ-like"/>
</dbReference>
<gene>
    <name evidence="16" type="ORF">J0A65_14180</name>
</gene>
<evidence type="ECO:0000313" key="17">
    <source>
        <dbReference type="Proteomes" id="UP000663992"/>
    </source>
</evidence>
<feature type="transmembrane region" description="Helical" evidence="14">
    <location>
        <begin position="6"/>
        <end position="29"/>
    </location>
</feature>
<evidence type="ECO:0000256" key="3">
    <source>
        <dbReference type="ARBA" id="ARBA00006501"/>
    </source>
</evidence>
<comment type="subunit">
    <text evidence="14">Homodimer.</text>
</comment>
<dbReference type="EC" id="1.3.99.-" evidence="14 15"/>
<feature type="transmembrane region" description="Helical" evidence="14">
    <location>
        <begin position="82"/>
        <end position="101"/>
    </location>
</feature>
<dbReference type="PIRSF" id="PIRSF004638">
    <property type="entry name" value="UCP004638"/>
    <property type="match status" value="1"/>
</dbReference>
<comment type="pathway">
    <text evidence="2 14 15">Porphyrin-containing compound metabolism; protoporphyrin-IX biosynthesis; protoporphyrin-IX from protoporphyrinogen-IX: step 1/1.</text>
</comment>
<name>A0ABS3CV81_9ALTE</name>
<keyword evidence="11 14" id="KW-0408">Iron</keyword>
<comment type="catalytic activity">
    <reaction evidence="13 14 15">
        <text>protoporphyrinogen IX + 3 A = protoporphyrin IX + 3 AH2</text>
        <dbReference type="Rhea" id="RHEA:62000"/>
        <dbReference type="ChEBI" id="CHEBI:13193"/>
        <dbReference type="ChEBI" id="CHEBI:17499"/>
        <dbReference type="ChEBI" id="CHEBI:57306"/>
        <dbReference type="ChEBI" id="CHEBI:57307"/>
    </reaction>
</comment>
<comment type="cofactor">
    <cofactor evidence="14 15">
        <name>heme b</name>
        <dbReference type="ChEBI" id="CHEBI:60344"/>
    </cofactor>
    <text evidence="14 15">Binds 1 heme b (iron(II)-protoporphyrin IX) group per subunit.</text>
</comment>
<evidence type="ECO:0000256" key="15">
    <source>
        <dbReference type="PIRNR" id="PIRNR004638"/>
    </source>
</evidence>
<evidence type="ECO:0000256" key="11">
    <source>
        <dbReference type="ARBA" id="ARBA00023004"/>
    </source>
</evidence>
<keyword evidence="10 14" id="KW-0560">Oxidoreductase</keyword>
<evidence type="ECO:0000256" key="2">
    <source>
        <dbReference type="ARBA" id="ARBA00005073"/>
    </source>
</evidence>
<keyword evidence="6 14" id="KW-0349">Heme</keyword>
<accession>A0ABS3CV81</accession>
<feature type="transmembrane region" description="Helical" evidence="14">
    <location>
        <begin position="121"/>
        <end position="139"/>
    </location>
</feature>
<evidence type="ECO:0000256" key="13">
    <source>
        <dbReference type="ARBA" id="ARBA00048390"/>
    </source>
</evidence>
<keyword evidence="8 14" id="KW-0479">Metal-binding</keyword>
<dbReference type="EMBL" id="JAFKCS010000014">
    <property type="protein sequence ID" value="MBN7821014.1"/>
    <property type="molecule type" value="Genomic_DNA"/>
</dbReference>
<dbReference type="PANTHER" id="PTHR40255:SF1">
    <property type="entry name" value="PROTOPORPHYRINOGEN IX OXIDASE"/>
    <property type="match status" value="1"/>
</dbReference>
<reference evidence="16 17" key="1">
    <citation type="submission" date="2021-03" db="EMBL/GenBank/DDBJ databases">
        <title>novel species isolated from a fishpond in China.</title>
        <authorList>
            <person name="Lu H."/>
            <person name="Cai Z."/>
        </authorList>
    </citation>
    <scope>NUCLEOTIDE SEQUENCE [LARGE SCALE GENOMIC DNA]</scope>
    <source>
        <strain evidence="16 17">Y57</strain>
    </source>
</reference>
<dbReference type="Pfam" id="PF03653">
    <property type="entry name" value="UPF0093"/>
    <property type="match status" value="1"/>
</dbReference>
<comment type="subcellular location">
    <subcellularLocation>
        <location evidence="1 14">Cell membrane</location>
        <topology evidence="1 14">Multi-pass membrane protein</topology>
    </subcellularLocation>
</comment>
<keyword evidence="9 14" id="KW-1133">Transmembrane helix</keyword>
<comment type="caution">
    <text evidence="16">The sequence shown here is derived from an EMBL/GenBank/DDBJ whole genome shotgun (WGS) entry which is preliminary data.</text>
</comment>
<feature type="transmembrane region" description="Helical" evidence="14">
    <location>
        <begin position="50"/>
        <end position="70"/>
    </location>
</feature>
<feature type="binding site" description="axial binding residue" evidence="14">
    <location>
        <position position="10"/>
    </location>
    <ligand>
        <name>heme</name>
        <dbReference type="ChEBI" id="CHEBI:30413"/>
    </ligand>
    <ligandPart>
        <name>Fe</name>
        <dbReference type="ChEBI" id="CHEBI:18248"/>
    </ligandPart>
</feature>
<evidence type="ECO:0000313" key="16">
    <source>
        <dbReference type="EMBL" id="MBN7821014.1"/>
    </source>
</evidence>
<evidence type="ECO:0000256" key="8">
    <source>
        <dbReference type="ARBA" id="ARBA00022723"/>
    </source>
</evidence>
<dbReference type="RefSeq" id="WP_206595045.1">
    <property type="nucleotide sequence ID" value="NZ_JAFKCS010000014.1"/>
</dbReference>